<dbReference type="Proteomes" id="UP000000503">
    <property type="component" value="Chromosome"/>
</dbReference>
<dbReference type="InterPro" id="IPR036086">
    <property type="entry name" value="ParB/Sulfiredoxin_sf"/>
</dbReference>
<dbReference type="GO" id="GO:0045881">
    <property type="term" value="P:positive regulation of sporulation resulting in formation of a cellular spore"/>
    <property type="evidence" value="ECO:0007669"/>
    <property type="project" value="TreeGrafter"/>
</dbReference>
<dbReference type="GO" id="GO:0007059">
    <property type="term" value="P:chromosome segregation"/>
    <property type="evidence" value="ECO:0007669"/>
    <property type="project" value="UniProtKB-KW"/>
</dbReference>
<organism evidence="6 7">
    <name type="scientific">Gracilinema caldarium (strain ATCC 51460 / DSM 7334 / H1)</name>
    <name type="common">Treponema caldarium</name>
    <dbReference type="NCBI Taxonomy" id="744872"/>
    <lineage>
        <taxon>Bacteria</taxon>
        <taxon>Pseudomonadati</taxon>
        <taxon>Spirochaetota</taxon>
        <taxon>Spirochaetia</taxon>
        <taxon>Spirochaetales</taxon>
        <taxon>Breznakiellaceae</taxon>
        <taxon>Gracilinema</taxon>
    </lineage>
</organism>
<comment type="similarity">
    <text evidence="1">Belongs to the ParB family.</text>
</comment>
<dbReference type="Pfam" id="PF17762">
    <property type="entry name" value="HTH_ParB"/>
    <property type="match status" value="1"/>
</dbReference>
<gene>
    <name evidence="6" type="ordered locus">Spica_2788</name>
</gene>
<dbReference type="Gene3D" id="3.90.1530.30">
    <property type="match status" value="1"/>
</dbReference>
<dbReference type="EMBL" id="CP002868">
    <property type="protein sequence ID" value="AEJ20884.1"/>
    <property type="molecule type" value="Genomic_DNA"/>
</dbReference>
<dbReference type="InterPro" id="IPR050336">
    <property type="entry name" value="Chromosome_partition/occlusion"/>
</dbReference>
<dbReference type="RefSeq" id="WP_013970162.1">
    <property type="nucleotide sequence ID" value="NC_015732.1"/>
</dbReference>
<dbReference type="Pfam" id="PF02195">
    <property type="entry name" value="ParB_N"/>
    <property type="match status" value="1"/>
</dbReference>
<name>F8F2A2_GRAC1</name>
<evidence type="ECO:0000256" key="4">
    <source>
        <dbReference type="SAM" id="MobiDB-lite"/>
    </source>
</evidence>
<dbReference type="PANTHER" id="PTHR33375">
    <property type="entry name" value="CHROMOSOME-PARTITIONING PROTEIN PARB-RELATED"/>
    <property type="match status" value="1"/>
</dbReference>
<protein>
    <submittedName>
        <fullName evidence="6">ParB-like partition protein</fullName>
    </submittedName>
</protein>
<evidence type="ECO:0000313" key="6">
    <source>
        <dbReference type="EMBL" id="AEJ20884.1"/>
    </source>
</evidence>
<reference evidence="7" key="1">
    <citation type="journal article" date="2013" name="Stand. Genomic Sci.">
        <title>Genome sequence of the thermophilic fresh-water bacterium Spirochaeta caldaria type strain (H1(T)), reclassification of Spirochaeta caldaria, Spirochaeta stenostrepta, and Spirochaeta zuelzerae in the genus Treponema as Treponema caldaria comb. nov., Treponema stenostrepta comb. nov., and Treponema zuelzerae comb. nov., and emendation of the genus Treponema.</title>
        <authorList>
            <person name="Abt B."/>
            <person name="Goker M."/>
            <person name="Scheuner C."/>
            <person name="Han C."/>
            <person name="Lu M."/>
            <person name="Misra M."/>
            <person name="Lapidus A."/>
            <person name="Nolan M."/>
            <person name="Lucas S."/>
            <person name="Hammon N."/>
            <person name="Deshpande S."/>
            <person name="Cheng J.F."/>
            <person name="Tapia R."/>
            <person name="Goodwin L.A."/>
            <person name="Pitluck S."/>
            <person name="Liolios K."/>
            <person name="Pagani I."/>
            <person name="Ivanova N."/>
            <person name="Mavromatis K."/>
            <person name="Mikhailova N."/>
            <person name="Huntemann M."/>
            <person name="Pati A."/>
            <person name="Chen A."/>
            <person name="Palaniappan K."/>
            <person name="Land M."/>
            <person name="Hauser L."/>
            <person name="Jeffries C.D."/>
            <person name="Rohde M."/>
            <person name="Spring S."/>
            <person name="Gronow S."/>
            <person name="Detter J.C."/>
            <person name="Bristow J."/>
            <person name="Eisen J.A."/>
            <person name="Markowitz V."/>
            <person name="Hugenholtz P."/>
            <person name="Kyrpides N.C."/>
            <person name="Woyke T."/>
            <person name="Klenk H.P."/>
        </authorList>
    </citation>
    <scope>NUCLEOTIDE SEQUENCE</scope>
    <source>
        <strain evidence="7">ATCC 51460 / DSM 7334 / H1</strain>
    </source>
</reference>
<evidence type="ECO:0000256" key="2">
    <source>
        <dbReference type="ARBA" id="ARBA00022829"/>
    </source>
</evidence>
<dbReference type="Pfam" id="PF23552">
    <property type="entry name" value="ParB_C"/>
    <property type="match status" value="1"/>
</dbReference>
<feature type="domain" description="ParB-like N-terminal" evidence="5">
    <location>
        <begin position="33"/>
        <end position="123"/>
    </location>
</feature>
<dbReference type="OrthoDB" id="9802051at2"/>
<dbReference type="eggNOG" id="COG1475">
    <property type="taxonomic scope" value="Bacteria"/>
</dbReference>
<accession>F8F2A2</accession>
<keyword evidence="7" id="KW-1185">Reference proteome</keyword>
<proteinExistence type="inferred from homology"/>
<evidence type="ECO:0000259" key="5">
    <source>
        <dbReference type="SMART" id="SM00470"/>
    </source>
</evidence>
<keyword evidence="2" id="KW-0159">Chromosome partition</keyword>
<evidence type="ECO:0000256" key="3">
    <source>
        <dbReference type="ARBA" id="ARBA00023125"/>
    </source>
</evidence>
<dbReference type="InterPro" id="IPR004437">
    <property type="entry name" value="ParB/RepB/Spo0J"/>
</dbReference>
<dbReference type="InterPro" id="IPR041468">
    <property type="entry name" value="HTH_ParB/Spo0J"/>
</dbReference>
<evidence type="ECO:0000313" key="7">
    <source>
        <dbReference type="Proteomes" id="UP000000503"/>
    </source>
</evidence>
<feature type="region of interest" description="Disordered" evidence="4">
    <location>
        <begin position="1"/>
        <end position="34"/>
    </location>
</feature>
<dbReference type="SMART" id="SM00470">
    <property type="entry name" value="ParB"/>
    <property type="match status" value="1"/>
</dbReference>
<dbReference type="FunFam" id="1.10.10.2830:FF:000001">
    <property type="entry name" value="Chromosome partitioning protein ParB"/>
    <property type="match status" value="1"/>
</dbReference>
<dbReference type="GO" id="GO:0005694">
    <property type="term" value="C:chromosome"/>
    <property type="evidence" value="ECO:0007669"/>
    <property type="project" value="TreeGrafter"/>
</dbReference>
<dbReference type="STRING" id="744872.Spica_2788"/>
<dbReference type="PANTHER" id="PTHR33375:SF1">
    <property type="entry name" value="CHROMOSOME-PARTITIONING PROTEIN PARB-RELATED"/>
    <property type="match status" value="1"/>
</dbReference>
<sequence>MAAKYGLGKGLDALLSGTSADETRPENAPQGEVRIPLEKLKANPNQPRKVFDEESLQELAASIREHGIIQPIIVEETPDGTYIIVAGERRSRAARLAGLREVPAIIRNYSDERRLEVALIENVQRSDLNPVEEAQAYKRLMELTGLSQDEVAARVGKNRSTVANALRLLKLPDDMQHALAAQQMTSGHARAILSVVNPADQRVLFGKIIADAISVREAEKFAQELNGGIRAADKPKRTDKLHEKAPELLAMEQQFIDILGTKVSISGGLKRGSIHIDYYSMEDLDRIYAILASKETQ</sequence>
<evidence type="ECO:0000256" key="1">
    <source>
        <dbReference type="ARBA" id="ARBA00006295"/>
    </source>
</evidence>
<dbReference type="GO" id="GO:0003677">
    <property type="term" value="F:DNA binding"/>
    <property type="evidence" value="ECO:0007669"/>
    <property type="project" value="UniProtKB-KW"/>
</dbReference>
<dbReference type="KEGG" id="scd:Spica_2788"/>
<dbReference type="FunFam" id="3.90.1530.30:FF:000001">
    <property type="entry name" value="Chromosome partitioning protein ParB"/>
    <property type="match status" value="1"/>
</dbReference>
<dbReference type="InterPro" id="IPR057240">
    <property type="entry name" value="ParB_dimer_C"/>
</dbReference>
<dbReference type="Gene3D" id="1.10.10.2830">
    <property type="match status" value="1"/>
</dbReference>
<dbReference type="InterPro" id="IPR003115">
    <property type="entry name" value="ParB_N"/>
</dbReference>
<keyword evidence="3" id="KW-0238">DNA-binding</keyword>
<dbReference type="SUPFAM" id="SSF110849">
    <property type="entry name" value="ParB/Sulfiredoxin"/>
    <property type="match status" value="1"/>
</dbReference>
<dbReference type="CDD" id="cd16393">
    <property type="entry name" value="SPO0J_N"/>
    <property type="match status" value="1"/>
</dbReference>
<dbReference type="HOGENOM" id="CLU_023853_0_0_12"/>
<dbReference type="AlphaFoldDB" id="F8F2A2"/>
<dbReference type="NCBIfam" id="TIGR00180">
    <property type="entry name" value="parB_part"/>
    <property type="match status" value="1"/>
</dbReference>